<dbReference type="EMBL" id="CH476601">
    <property type="protein sequence ID" value="EAU33406.1"/>
    <property type="molecule type" value="Genomic_DNA"/>
</dbReference>
<gene>
    <name evidence="2" type="ORF">ATEG_05645</name>
</gene>
<dbReference type="OMA" id="HICIRNQ"/>
<dbReference type="VEuPathDB" id="FungiDB:ATEG_05645"/>
<dbReference type="HOGENOM" id="CLU_029473_2_0_1"/>
<dbReference type="eggNOG" id="ENOG502RAIK">
    <property type="taxonomic scope" value="Eukaryota"/>
</dbReference>
<dbReference type="Proteomes" id="UP000007963">
    <property type="component" value="Unassembled WGS sequence"/>
</dbReference>
<dbReference type="GeneID" id="4321851"/>
<dbReference type="InterPro" id="IPR046676">
    <property type="entry name" value="DUF6546"/>
</dbReference>
<dbReference type="OrthoDB" id="4449513at2759"/>
<feature type="domain" description="DUF6546" evidence="1">
    <location>
        <begin position="280"/>
        <end position="358"/>
    </location>
</feature>
<evidence type="ECO:0000259" key="1">
    <source>
        <dbReference type="Pfam" id="PF20183"/>
    </source>
</evidence>
<sequence length="400" mass="46252">MAISSLFHALHSWPDRSQVTLTIFAQSPSDWYAEPDKEKRMKRYDVGSLWGRDLLDHRYERSYLQWSAQDMPSVNAVVALNIIGEGDCRRISPAAVARIACRLPRLRKIDCMLCDNERKDLVLRDSLRDGFALSLRDWPALIEYLHLEYRCDPPLNENKIPPRRSEAGKDALCLALHRLSQQLVTLELEEITIGPELFWPPETQKNPPPQWPKLTRLMITYMSATPSGHWLFERDPRCPIWNQEDEPTFEEIAEGQSDHYVPAREDYPVDRFRSKPLPLMNEIYKAAGLAAQHMPLLKDMAMAAQIQGTSIEVRAGSAEHLFKYTRGTARVKWVGVSEFRPTKEVMDIWKGVGREHGLDRVQIESIGLDRLPALFSYDLDDEFFDKYRTEEHGYVLWDTA</sequence>
<protein>
    <recommendedName>
        <fullName evidence="1">DUF6546 domain-containing protein</fullName>
    </recommendedName>
</protein>
<name>Q0CKY9_ASPTN</name>
<dbReference type="STRING" id="341663.Q0CKY9"/>
<reference evidence="3" key="1">
    <citation type="submission" date="2005-09" db="EMBL/GenBank/DDBJ databases">
        <title>Annotation of the Aspergillus terreus NIH2624 genome.</title>
        <authorList>
            <person name="Birren B.W."/>
            <person name="Lander E.S."/>
            <person name="Galagan J.E."/>
            <person name="Nusbaum C."/>
            <person name="Devon K."/>
            <person name="Henn M."/>
            <person name="Ma L.-J."/>
            <person name="Jaffe D.B."/>
            <person name="Butler J."/>
            <person name="Alvarez P."/>
            <person name="Gnerre S."/>
            <person name="Grabherr M."/>
            <person name="Kleber M."/>
            <person name="Mauceli E.W."/>
            <person name="Brockman W."/>
            <person name="Rounsley S."/>
            <person name="Young S.K."/>
            <person name="LaButti K."/>
            <person name="Pushparaj V."/>
            <person name="DeCaprio D."/>
            <person name="Crawford M."/>
            <person name="Koehrsen M."/>
            <person name="Engels R."/>
            <person name="Montgomery P."/>
            <person name="Pearson M."/>
            <person name="Howarth C."/>
            <person name="Larson L."/>
            <person name="Luoma S."/>
            <person name="White J."/>
            <person name="Alvarado L."/>
            <person name="Kodira C.D."/>
            <person name="Zeng Q."/>
            <person name="Oleary S."/>
            <person name="Yandava C."/>
            <person name="Denning D.W."/>
            <person name="Nierman W.C."/>
            <person name="Milne T."/>
            <person name="Madden K."/>
        </authorList>
    </citation>
    <scope>NUCLEOTIDE SEQUENCE [LARGE SCALE GENOMIC DNA]</scope>
    <source>
        <strain evidence="3">NIH 2624 / FGSC A1156</strain>
    </source>
</reference>
<accession>Q0CKY9</accession>
<proteinExistence type="predicted"/>
<dbReference type="Pfam" id="PF20183">
    <property type="entry name" value="DUF6546"/>
    <property type="match status" value="1"/>
</dbReference>
<evidence type="ECO:0000313" key="2">
    <source>
        <dbReference type="EMBL" id="EAU33406.1"/>
    </source>
</evidence>
<organism evidence="2 3">
    <name type="scientific">Aspergillus terreus (strain NIH 2624 / FGSC A1156)</name>
    <dbReference type="NCBI Taxonomy" id="341663"/>
    <lineage>
        <taxon>Eukaryota</taxon>
        <taxon>Fungi</taxon>
        <taxon>Dikarya</taxon>
        <taxon>Ascomycota</taxon>
        <taxon>Pezizomycotina</taxon>
        <taxon>Eurotiomycetes</taxon>
        <taxon>Eurotiomycetidae</taxon>
        <taxon>Eurotiales</taxon>
        <taxon>Aspergillaceae</taxon>
        <taxon>Aspergillus</taxon>
        <taxon>Aspergillus subgen. Circumdati</taxon>
    </lineage>
</organism>
<dbReference type="RefSeq" id="XP_001214823.1">
    <property type="nucleotide sequence ID" value="XM_001214823.1"/>
</dbReference>
<evidence type="ECO:0000313" key="3">
    <source>
        <dbReference type="Proteomes" id="UP000007963"/>
    </source>
</evidence>
<dbReference type="AlphaFoldDB" id="Q0CKY9"/>